<gene>
    <name evidence="7" type="primary">pol</name>
    <name evidence="7" type="ORF">NPIL_639721</name>
</gene>
<evidence type="ECO:0000259" key="6">
    <source>
        <dbReference type="Pfam" id="PF17919"/>
    </source>
</evidence>
<dbReference type="FunFam" id="3.10.20.370:FF:000001">
    <property type="entry name" value="Retrovirus-related Pol polyprotein from transposon 17.6-like protein"/>
    <property type="match status" value="1"/>
</dbReference>
<proteinExistence type="predicted"/>
<keyword evidence="3" id="KW-0255">Endonuclease</keyword>
<dbReference type="SUPFAM" id="SSF56672">
    <property type="entry name" value="DNA/RNA polymerases"/>
    <property type="match status" value="1"/>
</dbReference>
<organism evidence="7 8">
    <name type="scientific">Nephila pilipes</name>
    <name type="common">Giant wood spider</name>
    <name type="synonym">Nephila maculata</name>
    <dbReference type="NCBI Taxonomy" id="299642"/>
    <lineage>
        <taxon>Eukaryota</taxon>
        <taxon>Metazoa</taxon>
        <taxon>Ecdysozoa</taxon>
        <taxon>Arthropoda</taxon>
        <taxon>Chelicerata</taxon>
        <taxon>Arachnida</taxon>
        <taxon>Araneae</taxon>
        <taxon>Araneomorphae</taxon>
        <taxon>Entelegynae</taxon>
        <taxon>Araneoidea</taxon>
        <taxon>Nephilidae</taxon>
        <taxon>Nephila</taxon>
    </lineage>
</organism>
<dbReference type="InterPro" id="IPR050951">
    <property type="entry name" value="Retrovirus_Pol_polyprotein"/>
</dbReference>
<keyword evidence="8" id="KW-1185">Reference proteome</keyword>
<dbReference type="InterPro" id="IPR041577">
    <property type="entry name" value="RT_RNaseH_2"/>
</dbReference>
<dbReference type="EMBL" id="BMAW01020771">
    <property type="protein sequence ID" value="GFT69872.1"/>
    <property type="molecule type" value="Genomic_DNA"/>
</dbReference>
<keyword evidence="1" id="KW-0548">Nucleotidyltransferase</keyword>
<dbReference type="Proteomes" id="UP000887013">
    <property type="component" value="Unassembled WGS sequence"/>
</dbReference>
<evidence type="ECO:0000256" key="2">
    <source>
        <dbReference type="ARBA" id="ARBA00022722"/>
    </source>
</evidence>
<dbReference type="AlphaFoldDB" id="A0A8X6PL64"/>
<evidence type="ECO:0000256" key="5">
    <source>
        <dbReference type="ARBA" id="ARBA00023268"/>
    </source>
</evidence>
<dbReference type="InterPro" id="IPR043502">
    <property type="entry name" value="DNA/RNA_pol_sf"/>
</dbReference>
<dbReference type="PANTHER" id="PTHR37984">
    <property type="entry name" value="PROTEIN CBG26694"/>
    <property type="match status" value="1"/>
</dbReference>
<name>A0A8X6PL64_NEPPI</name>
<feature type="domain" description="Reverse transcriptase/retrotransposon-derived protein RNase H-like" evidence="6">
    <location>
        <begin position="49"/>
        <end position="147"/>
    </location>
</feature>
<keyword evidence="2" id="KW-0540">Nuclease</keyword>
<accession>A0A8X6PL64</accession>
<dbReference type="InterPro" id="IPR043128">
    <property type="entry name" value="Rev_trsase/Diguanyl_cyclase"/>
</dbReference>
<dbReference type="GO" id="GO:0004519">
    <property type="term" value="F:endonuclease activity"/>
    <property type="evidence" value="ECO:0007669"/>
    <property type="project" value="UniProtKB-KW"/>
</dbReference>
<keyword evidence="1" id="KW-0808">Transferase</keyword>
<evidence type="ECO:0000256" key="3">
    <source>
        <dbReference type="ARBA" id="ARBA00022759"/>
    </source>
</evidence>
<evidence type="ECO:0000313" key="7">
    <source>
        <dbReference type="EMBL" id="GFT69872.1"/>
    </source>
</evidence>
<evidence type="ECO:0000256" key="1">
    <source>
        <dbReference type="ARBA" id="ARBA00022695"/>
    </source>
</evidence>
<comment type="caution">
    <text evidence="7">The sequence shown here is derived from an EMBL/GenBank/DDBJ whole genome shotgun (WGS) entry which is preliminary data.</text>
</comment>
<evidence type="ECO:0000313" key="8">
    <source>
        <dbReference type="Proteomes" id="UP000887013"/>
    </source>
</evidence>
<keyword evidence="5" id="KW-0511">Multifunctional enzyme</keyword>
<dbReference type="Pfam" id="PF17919">
    <property type="entry name" value="RT_RNaseH_2"/>
    <property type="match status" value="1"/>
</dbReference>
<dbReference type="Gene3D" id="3.10.20.370">
    <property type="match status" value="1"/>
</dbReference>
<dbReference type="GO" id="GO:0003964">
    <property type="term" value="F:RNA-directed DNA polymerase activity"/>
    <property type="evidence" value="ECO:0007669"/>
    <property type="project" value="UniProtKB-KW"/>
</dbReference>
<dbReference type="PANTHER" id="PTHR37984:SF5">
    <property type="entry name" value="PROTEIN NYNRIN-LIKE"/>
    <property type="match status" value="1"/>
</dbReference>
<protein>
    <submittedName>
        <fullName evidence="7">Retrovirus-related Pol polyprotein from transposon opus</fullName>
    </submittedName>
</protein>
<dbReference type="OrthoDB" id="6626007at2759"/>
<keyword evidence="4" id="KW-0695">RNA-directed DNA polymerase</keyword>
<evidence type="ECO:0000256" key="4">
    <source>
        <dbReference type="ARBA" id="ARBA00022918"/>
    </source>
</evidence>
<reference evidence="7" key="1">
    <citation type="submission" date="2020-08" db="EMBL/GenBank/DDBJ databases">
        <title>Multicomponent nature underlies the extraordinary mechanical properties of spider dragline silk.</title>
        <authorList>
            <person name="Kono N."/>
            <person name="Nakamura H."/>
            <person name="Mori M."/>
            <person name="Yoshida Y."/>
            <person name="Ohtoshi R."/>
            <person name="Malay A.D."/>
            <person name="Moran D.A.P."/>
            <person name="Tomita M."/>
            <person name="Numata K."/>
            <person name="Arakawa K."/>
        </authorList>
    </citation>
    <scope>NUCLEOTIDE SEQUENCE</scope>
</reference>
<keyword evidence="3" id="KW-0378">Hydrolase</keyword>
<dbReference type="Gene3D" id="3.30.70.270">
    <property type="match status" value="1"/>
</dbReference>
<sequence>MPDTIHELRTFLGMINFYRRYLKNAAKTQAPLHDLLKGAKKKDRRKVPWTESTIKNFEQCKSDLAKAALLSFPKSGLPLSLCADASDFAIGSVLQKYVDESWKPIAFYSKKLNETQKAYSTYDRELLGIYLSVKHFKHLLEGKDFIIYTDHKPLTFAFQQKNDKASPRQQRQLQYISEFSTNI</sequence>
<dbReference type="CDD" id="cd09274">
    <property type="entry name" value="RNase_HI_RT_Ty3"/>
    <property type="match status" value="1"/>
</dbReference>